<dbReference type="EMBL" id="JBEPMO010000011">
    <property type="protein sequence ID" value="MET3732319.1"/>
    <property type="molecule type" value="Genomic_DNA"/>
</dbReference>
<dbReference type="Proteomes" id="UP001549146">
    <property type="component" value="Unassembled WGS sequence"/>
</dbReference>
<comment type="caution">
    <text evidence="4">The sequence shown here is derived from an EMBL/GenBank/DDBJ whole genome shotgun (WGS) entry which is preliminary data.</text>
</comment>
<feature type="repeat" description="TPR" evidence="1">
    <location>
        <begin position="127"/>
        <end position="160"/>
    </location>
</feature>
<feature type="coiled-coil region" evidence="2">
    <location>
        <begin position="339"/>
        <end position="386"/>
    </location>
</feature>
<accession>A0ABV2LUV2</accession>
<dbReference type="SUPFAM" id="SSF48452">
    <property type="entry name" value="TPR-like"/>
    <property type="match status" value="1"/>
</dbReference>
<proteinExistence type="predicted"/>
<evidence type="ECO:0000256" key="3">
    <source>
        <dbReference type="SAM" id="Phobius"/>
    </source>
</evidence>
<dbReference type="InterPro" id="IPR036890">
    <property type="entry name" value="HATPase_C_sf"/>
</dbReference>
<dbReference type="RefSeq" id="WP_354509430.1">
    <property type="nucleotide sequence ID" value="NZ_JBEPMO010000011.1"/>
</dbReference>
<evidence type="ECO:0000313" key="4">
    <source>
        <dbReference type="EMBL" id="MET3732319.1"/>
    </source>
</evidence>
<name>A0ABV2LUV2_9FLAO</name>
<sequence>MKLGSIISTFILLTLVAFLLIQCKKENKIGQSSNKNLVEFNEDSLQLKKQHEKGKKFLSDLNYDSLIQADTKQIRDANLKNNKYYSASAYFRIGNVHMREMRENLAHSYFEKALQDFKSLGDTTMVVRTLRQLAMMYAEFGDFNYADQYLHEASKYVPKNDKDSLKNFIQLTYGYFATLQKDNQRAIEWFEKVAKDSLSFHNYTVAKSNIAHIRSEDQEFDKAEKIYEELFGIIKLKEDSSFYSYLMNAKQSMLLQKQSDMVDSSQILEALKIRKIIKNNIGILQSLETLTRYYLSQNNTKMAIETGNELLRLAKIHNSNRYLQLAYDHLIRIENPKKAKQYTLEFIAYKDQLELAQNEKTNSFSRSAYELELNKHENELLLIQSKAEKEKILFSRLYLILLIVGILAFIFYIFHYSKLQKIKHENFLFEQISQTEKNISEKVSKEISKGLDKIINYIETYLTEENPSNKELLLKRMQKVYRMSRNISRENSFFMHSNNFGIELQKLIHSHQTEKVSINVNPFRFKHWKKINLDKRIDIYKAVDEFLTSMKKPNDVSEMDIFIEINKFEMKINYNDNGFISEPNRKLDLSGLNLFTNRIQKLKGEWMMDKNSQNGTHITIKIPLNSSEF</sequence>
<evidence type="ECO:0008006" key="6">
    <source>
        <dbReference type="Google" id="ProtNLM"/>
    </source>
</evidence>
<evidence type="ECO:0000313" key="5">
    <source>
        <dbReference type="Proteomes" id="UP001549146"/>
    </source>
</evidence>
<keyword evidence="3" id="KW-1133">Transmembrane helix</keyword>
<dbReference type="InterPro" id="IPR011990">
    <property type="entry name" value="TPR-like_helical_dom_sf"/>
</dbReference>
<feature type="transmembrane region" description="Helical" evidence="3">
    <location>
        <begin position="393"/>
        <end position="414"/>
    </location>
</feature>
<gene>
    <name evidence="4" type="ORF">ABID46_001908</name>
</gene>
<dbReference type="Pfam" id="PF14938">
    <property type="entry name" value="SNAP"/>
    <property type="match status" value="1"/>
</dbReference>
<evidence type="ECO:0000256" key="1">
    <source>
        <dbReference type="PROSITE-ProRule" id="PRU00339"/>
    </source>
</evidence>
<keyword evidence="3" id="KW-0812">Transmembrane</keyword>
<keyword evidence="5" id="KW-1185">Reference proteome</keyword>
<keyword evidence="3" id="KW-0472">Membrane</keyword>
<dbReference type="Gene3D" id="1.25.40.10">
    <property type="entry name" value="Tetratricopeptide repeat domain"/>
    <property type="match status" value="2"/>
</dbReference>
<keyword evidence="2" id="KW-0175">Coiled coil</keyword>
<protein>
    <recommendedName>
        <fullName evidence="6">Tetratricopeptide repeat-containing protein</fullName>
    </recommendedName>
</protein>
<dbReference type="PROSITE" id="PS50005">
    <property type="entry name" value="TPR"/>
    <property type="match status" value="1"/>
</dbReference>
<evidence type="ECO:0000256" key="2">
    <source>
        <dbReference type="SAM" id="Coils"/>
    </source>
</evidence>
<organism evidence="4 5">
    <name type="scientific">Moheibacter stercoris</name>
    <dbReference type="NCBI Taxonomy" id="1628251"/>
    <lineage>
        <taxon>Bacteria</taxon>
        <taxon>Pseudomonadati</taxon>
        <taxon>Bacteroidota</taxon>
        <taxon>Flavobacteriia</taxon>
        <taxon>Flavobacteriales</taxon>
        <taxon>Weeksellaceae</taxon>
        <taxon>Moheibacter</taxon>
    </lineage>
</organism>
<dbReference type="Gene3D" id="3.30.565.10">
    <property type="entry name" value="Histidine kinase-like ATPase, C-terminal domain"/>
    <property type="match status" value="1"/>
</dbReference>
<dbReference type="InterPro" id="IPR019734">
    <property type="entry name" value="TPR_rpt"/>
</dbReference>
<keyword evidence="1" id="KW-0802">TPR repeat</keyword>
<reference evidence="4 5" key="1">
    <citation type="submission" date="2024-06" db="EMBL/GenBank/DDBJ databases">
        <title>Genomic Encyclopedia of Type Strains, Phase IV (KMG-IV): sequencing the most valuable type-strain genomes for metagenomic binning, comparative biology and taxonomic classification.</title>
        <authorList>
            <person name="Goeker M."/>
        </authorList>
    </citation>
    <scope>NUCLEOTIDE SEQUENCE [LARGE SCALE GENOMIC DNA]</scope>
    <source>
        <strain evidence="4 5">DSM 29388</strain>
    </source>
</reference>